<dbReference type="PANTHER" id="PTHR23113:SF365">
    <property type="entry name" value="RAS-GEF DOMAIN-CONTAINING PROTEIN"/>
    <property type="match status" value="1"/>
</dbReference>
<dbReference type="PANTHER" id="PTHR23113">
    <property type="entry name" value="GUANINE NUCLEOTIDE EXCHANGE FACTOR"/>
    <property type="match status" value="1"/>
</dbReference>
<evidence type="ECO:0000256" key="1">
    <source>
        <dbReference type="ARBA" id="ARBA00022658"/>
    </source>
</evidence>
<keyword evidence="1 2" id="KW-0344">Guanine-nucleotide releasing factor</keyword>
<dbReference type="InterPro" id="IPR036964">
    <property type="entry name" value="RASGEF_cat_dom_sf"/>
</dbReference>
<dbReference type="SMART" id="SM00147">
    <property type="entry name" value="RasGEF"/>
    <property type="match status" value="1"/>
</dbReference>
<keyword evidence="8" id="KW-1185">Reference proteome</keyword>
<dbReference type="Proteomes" id="UP000179807">
    <property type="component" value="Unassembled WGS sequence"/>
</dbReference>
<evidence type="ECO:0000256" key="4">
    <source>
        <dbReference type="SAM" id="MobiDB-lite"/>
    </source>
</evidence>
<dbReference type="Pfam" id="PF00618">
    <property type="entry name" value="RasGEF_N"/>
    <property type="match status" value="1"/>
</dbReference>
<evidence type="ECO:0000259" key="5">
    <source>
        <dbReference type="PROSITE" id="PS50009"/>
    </source>
</evidence>
<keyword evidence="3" id="KW-0175">Coiled coil</keyword>
<evidence type="ECO:0000313" key="7">
    <source>
        <dbReference type="EMBL" id="OHT15169.1"/>
    </source>
</evidence>
<dbReference type="Pfam" id="PF00617">
    <property type="entry name" value="RasGEF"/>
    <property type="match status" value="1"/>
</dbReference>
<dbReference type="AlphaFoldDB" id="A0A1J4KV25"/>
<accession>A0A1J4KV25</accession>
<dbReference type="CDD" id="cd06224">
    <property type="entry name" value="REM"/>
    <property type="match status" value="1"/>
</dbReference>
<feature type="coiled-coil region" evidence="3">
    <location>
        <begin position="497"/>
        <end position="524"/>
    </location>
</feature>
<dbReference type="PROSITE" id="PS50212">
    <property type="entry name" value="RASGEF_NTER"/>
    <property type="match status" value="1"/>
</dbReference>
<dbReference type="SUPFAM" id="SSF48366">
    <property type="entry name" value="Ras GEF"/>
    <property type="match status" value="1"/>
</dbReference>
<feature type="region of interest" description="Disordered" evidence="4">
    <location>
        <begin position="37"/>
        <end position="88"/>
    </location>
</feature>
<dbReference type="OrthoDB" id="546434at2759"/>
<dbReference type="InterPro" id="IPR008937">
    <property type="entry name" value="Ras-like_GEF"/>
</dbReference>
<protein>
    <submittedName>
        <fullName evidence="7">RasGEF domain containing protein</fullName>
    </submittedName>
</protein>
<feature type="compositionally biased region" description="Basic residues" evidence="4">
    <location>
        <begin position="120"/>
        <end position="136"/>
    </location>
</feature>
<comment type="caution">
    <text evidence="7">The sequence shown here is derived from an EMBL/GenBank/DDBJ whole genome shotgun (WGS) entry which is preliminary data.</text>
</comment>
<dbReference type="RefSeq" id="XP_068368305.1">
    <property type="nucleotide sequence ID" value="XM_068497756.1"/>
</dbReference>
<evidence type="ECO:0000256" key="3">
    <source>
        <dbReference type="SAM" id="Coils"/>
    </source>
</evidence>
<dbReference type="GO" id="GO:0005085">
    <property type="term" value="F:guanyl-nucleotide exchange factor activity"/>
    <property type="evidence" value="ECO:0007669"/>
    <property type="project" value="UniProtKB-KW"/>
</dbReference>
<evidence type="ECO:0000256" key="2">
    <source>
        <dbReference type="PROSITE-ProRule" id="PRU00168"/>
    </source>
</evidence>
<dbReference type="InterPro" id="IPR001895">
    <property type="entry name" value="RASGEF_cat_dom"/>
</dbReference>
<organism evidence="7 8">
    <name type="scientific">Tritrichomonas foetus</name>
    <dbReference type="NCBI Taxonomy" id="1144522"/>
    <lineage>
        <taxon>Eukaryota</taxon>
        <taxon>Metamonada</taxon>
        <taxon>Parabasalia</taxon>
        <taxon>Tritrichomonadida</taxon>
        <taxon>Tritrichomonadidae</taxon>
        <taxon>Tritrichomonas</taxon>
    </lineage>
</organism>
<evidence type="ECO:0000259" key="6">
    <source>
        <dbReference type="PROSITE" id="PS50212"/>
    </source>
</evidence>
<sequence>MSSSSSASTNSNFCSEIDKIDATSPLADLKKKHVIFRTSPSFKIKQSSSTTSDQSTSNPSTSDASKSESEEKEEPLVVSPKQSLSKVRSLNPRKFDSLPLSPTQSQLVDLSIFKPDDMHQKKRHHRKRHRHHHKNHQTQEKLRERTGSTQLIPISMKDSPLILPKMIKSLHPFENTKSEDEDIPDTVNLPLSQLNPEATLVHLFNVLNLPEEVRESLKNLNNTPFPKDNEWIWNDDKSGPSSASFNQLILFLTQPDTVNIEFQKQFLMLFPSFATPSQVLAAIFQRFFADLTDPYCNIPSQKKFKNVRDRIIRILSTWMKLTSYQFTDQMLIAITDFTNYIKEDKNLTLQSQILNASVERVKGKRDNVEYTYKSEPPAPILPNLLEDKWTILNISPIEIARQVTLHHSEIFRNIGVMELLSAIWGQRKGGGSENVDSLTKHFDLFSRYVQFSIVNGKNPSTRAKIFQWWVEVAIAFREMNNFHGVYAVICGITHRSVERMTDTMKQALKMTKKLKRQFEELKELCDFSRDYANYRPVIAAAIEPCIPFIGCFQKDLIYVQEGFPNNINGLTNFKKCAACISLIKQIERFQNERYSFIPNKKILELITSIPEPPDTVGIMKLSMAKEKKK</sequence>
<dbReference type="InterPro" id="IPR000651">
    <property type="entry name" value="Ras-like_Gua-exchang_fac_N"/>
</dbReference>
<feature type="compositionally biased region" description="Low complexity" evidence="4">
    <location>
        <begin position="47"/>
        <end position="62"/>
    </location>
</feature>
<evidence type="ECO:0000313" key="8">
    <source>
        <dbReference type="Proteomes" id="UP000179807"/>
    </source>
</evidence>
<dbReference type="PROSITE" id="PS50009">
    <property type="entry name" value="RASGEF_CAT"/>
    <property type="match status" value="1"/>
</dbReference>
<feature type="domain" description="Ras-GEF" evidence="5">
    <location>
        <begin position="395"/>
        <end position="628"/>
    </location>
</feature>
<dbReference type="Gene3D" id="1.20.870.10">
    <property type="entry name" value="Son of sevenless (SoS) protein Chain: S domain 1"/>
    <property type="match status" value="1"/>
</dbReference>
<feature type="region of interest" description="Disordered" evidence="4">
    <location>
        <begin position="114"/>
        <end position="144"/>
    </location>
</feature>
<reference evidence="7" key="1">
    <citation type="submission" date="2016-10" db="EMBL/GenBank/DDBJ databases">
        <authorList>
            <person name="Benchimol M."/>
            <person name="Almeida L.G."/>
            <person name="Vasconcelos A.T."/>
            <person name="Perreira-Neves A."/>
            <person name="Rosa I.A."/>
            <person name="Tasca T."/>
            <person name="Bogo M.R."/>
            <person name="de Souza W."/>
        </authorList>
    </citation>
    <scope>NUCLEOTIDE SEQUENCE [LARGE SCALE GENOMIC DNA]</scope>
    <source>
        <strain evidence="7">K</strain>
    </source>
</reference>
<proteinExistence type="predicted"/>
<dbReference type="EMBL" id="MLAK01000261">
    <property type="protein sequence ID" value="OHT15169.1"/>
    <property type="molecule type" value="Genomic_DNA"/>
</dbReference>
<dbReference type="InterPro" id="IPR023578">
    <property type="entry name" value="Ras_GEF_dom_sf"/>
</dbReference>
<dbReference type="Gene3D" id="1.10.840.10">
    <property type="entry name" value="Ras guanine-nucleotide exchange factors catalytic domain"/>
    <property type="match status" value="1"/>
</dbReference>
<dbReference type="GeneID" id="94832460"/>
<feature type="domain" description="N-terminal Ras-GEF" evidence="6">
    <location>
        <begin position="236"/>
        <end position="362"/>
    </location>
</feature>
<dbReference type="GO" id="GO:0007264">
    <property type="term" value="P:small GTPase-mediated signal transduction"/>
    <property type="evidence" value="ECO:0007669"/>
    <property type="project" value="InterPro"/>
</dbReference>
<gene>
    <name evidence="7" type="ORF">TRFO_14342</name>
</gene>
<name>A0A1J4KV25_9EUKA</name>
<dbReference type="VEuPathDB" id="TrichDB:TRFO_14342"/>